<accession>A0A1J5TXV9</accession>
<evidence type="ECO:0000256" key="2">
    <source>
        <dbReference type="SAM" id="Phobius"/>
    </source>
</evidence>
<evidence type="ECO:0000313" key="3">
    <source>
        <dbReference type="EMBL" id="OIR25691.1"/>
    </source>
</evidence>
<feature type="coiled-coil region" evidence="1">
    <location>
        <begin position="115"/>
        <end position="226"/>
    </location>
</feature>
<keyword evidence="2" id="KW-0472">Membrane</keyword>
<evidence type="ECO:0000313" key="4">
    <source>
        <dbReference type="Proteomes" id="UP000182798"/>
    </source>
</evidence>
<dbReference type="RefSeq" id="WP_071563251.1">
    <property type="nucleotide sequence ID" value="NZ_MIQH01000036.1"/>
</dbReference>
<keyword evidence="2" id="KW-0812">Transmembrane</keyword>
<feature type="transmembrane region" description="Helical" evidence="2">
    <location>
        <begin position="250"/>
        <end position="277"/>
    </location>
</feature>
<gene>
    <name evidence="3" type="ORF">BGC33_07545</name>
</gene>
<dbReference type="AlphaFoldDB" id="A0A1J5TXV9"/>
<proteinExistence type="predicted"/>
<dbReference type="Proteomes" id="UP000182798">
    <property type="component" value="Unassembled WGS sequence"/>
</dbReference>
<protein>
    <submittedName>
        <fullName evidence="3">Uncharacterized protein</fullName>
    </submittedName>
</protein>
<reference evidence="4" key="1">
    <citation type="submission" date="2016-09" db="EMBL/GenBank/DDBJ databases">
        <title>Genome Sequence of Bathymodiolus thermophilus sulfur-oxidizing gill endosymbiont.</title>
        <authorList>
            <person name="Ponnudurai R."/>
            <person name="Kleiner M."/>
            <person name="Sayavedra L."/>
            <person name="Thuermer A."/>
            <person name="Felbeck H."/>
            <person name="Schlueter R."/>
            <person name="Schweder T."/>
            <person name="Markert S."/>
        </authorList>
    </citation>
    <scope>NUCLEOTIDE SEQUENCE [LARGE SCALE GENOMIC DNA]</scope>
    <source>
        <strain evidence="4">BAT/CrabSpa'14</strain>
    </source>
</reference>
<dbReference type="EMBL" id="MIQH01000036">
    <property type="protein sequence ID" value="OIR25691.1"/>
    <property type="molecule type" value="Genomic_DNA"/>
</dbReference>
<organism evidence="3 4">
    <name type="scientific">Bathymodiolus thermophilus thioautotrophic gill symbiont</name>
    <dbReference type="NCBI Taxonomy" id="2360"/>
    <lineage>
        <taxon>Bacteria</taxon>
        <taxon>Pseudomonadati</taxon>
        <taxon>Pseudomonadota</taxon>
        <taxon>Gammaproteobacteria</taxon>
        <taxon>sulfur-oxidizing symbionts</taxon>
    </lineage>
</organism>
<name>A0A1J5TXV9_9GAMM</name>
<keyword evidence="1" id="KW-0175">Coiled coil</keyword>
<evidence type="ECO:0000256" key="1">
    <source>
        <dbReference type="SAM" id="Coils"/>
    </source>
</evidence>
<feature type="transmembrane region" description="Helical" evidence="2">
    <location>
        <begin position="289"/>
        <end position="307"/>
    </location>
</feature>
<sequence length="393" mass="44955">MTNTTINSIKKTAVSTKDLPRDGYILSKIIDEVENITFKNLFIDLDRVINRLITLCNTRNQFKDISSLQERKYILEKLKLVKDKIKKGDNFLTELDNLKLEIRHFAYIDYTKLYATDIKMEVDKLRIEKNKLVKEKNELIKAVKTVSNNVEKSKINIEQSKDNQNSLKNLGRTIEKHNDQLSQQKIKHKQYNDEIKKYRNEKSAALKEVENIKEEAKNAMKLGEASGISAALQAQYNEIKGKKQTGFKSIFNIFIGARIWALGALLFGIIAIGLGIWLGASGDLTNSIIVARISLIFISLTGAWFCAGQYVKISNIATDYAYKVSLTKSIVAFSEQLKNSDATDTSYQDYIKKILDEIHQHPLRNYKQQESVTPIEKIIEKVLERIPKKNSND</sequence>
<comment type="caution">
    <text evidence="3">The sequence shown here is derived from an EMBL/GenBank/DDBJ whole genome shotgun (WGS) entry which is preliminary data.</text>
</comment>
<dbReference type="OrthoDB" id="7064285at2"/>
<keyword evidence="2" id="KW-1133">Transmembrane helix</keyword>